<dbReference type="PANTHER" id="PTHR13812:SF19">
    <property type="entry name" value="KETIMINE REDUCTASE MU-CRYSTALLIN"/>
    <property type="match status" value="1"/>
</dbReference>
<dbReference type="EMBL" id="CP029354">
    <property type="protein sequence ID" value="AWK88329.1"/>
    <property type="molecule type" value="Genomic_DNA"/>
</dbReference>
<dbReference type="PANTHER" id="PTHR13812">
    <property type="entry name" value="KETIMINE REDUCTASE MU-CRYSTALLIN"/>
    <property type="match status" value="1"/>
</dbReference>
<protein>
    <submittedName>
        <fullName evidence="1">2,3-diaminopropionate biosynthesis protein SbnB</fullName>
    </submittedName>
</protein>
<gene>
    <name evidence="1" type="ORF">DEW08_19765</name>
</gene>
<proteinExistence type="predicted"/>
<dbReference type="SUPFAM" id="SSF51735">
    <property type="entry name" value="NAD(P)-binding Rossmann-fold domains"/>
    <property type="match status" value="1"/>
</dbReference>
<name>A0A2S2CV32_9PROT</name>
<dbReference type="RefSeq" id="WP_109330493.1">
    <property type="nucleotide sequence ID" value="NZ_CP029354.1"/>
</dbReference>
<dbReference type="Gene3D" id="3.30.1780.10">
    <property type="entry name" value="ornithine cyclodeaminase, domain 1"/>
    <property type="match status" value="1"/>
</dbReference>
<dbReference type="PIRSF" id="PIRSF001439">
    <property type="entry name" value="CryM"/>
    <property type="match status" value="1"/>
</dbReference>
<evidence type="ECO:0000313" key="1">
    <source>
        <dbReference type="EMBL" id="AWK88329.1"/>
    </source>
</evidence>
<dbReference type="InterPro" id="IPR036291">
    <property type="entry name" value="NAD(P)-bd_dom_sf"/>
</dbReference>
<dbReference type="Gene3D" id="3.40.50.720">
    <property type="entry name" value="NAD(P)-binding Rossmann-like Domain"/>
    <property type="match status" value="1"/>
</dbReference>
<dbReference type="InterPro" id="IPR003462">
    <property type="entry name" value="ODC_Mu_crystall"/>
</dbReference>
<evidence type="ECO:0000313" key="2">
    <source>
        <dbReference type="Proteomes" id="UP000245629"/>
    </source>
</evidence>
<dbReference type="Pfam" id="PF02423">
    <property type="entry name" value="OCD_Mu_crystall"/>
    <property type="match status" value="1"/>
</dbReference>
<dbReference type="OrthoDB" id="9801817at2"/>
<accession>A0A2S2CV32</accession>
<dbReference type="GO" id="GO:0016639">
    <property type="term" value="F:oxidoreductase activity, acting on the CH-NH2 group of donors, NAD or NADP as acceptor"/>
    <property type="evidence" value="ECO:0007669"/>
    <property type="project" value="InterPro"/>
</dbReference>
<dbReference type="KEGG" id="azz:DEW08_19765"/>
<organism evidence="1 2">
    <name type="scientific">Azospirillum thermophilum</name>
    <dbReference type="NCBI Taxonomy" id="2202148"/>
    <lineage>
        <taxon>Bacteria</taxon>
        <taxon>Pseudomonadati</taxon>
        <taxon>Pseudomonadota</taxon>
        <taxon>Alphaproteobacteria</taxon>
        <taxon>Rhodospirillales</taxon>
        <taxon>Azospirillaceae</taxon>
        <taxon>Azospirillum</taxon>
    </lineage>
</organism>
<dbReference type="Proteomes" id="UP000245629">
    <property type="component" value="Chromosome 3"/>
</dbReference>
<dbReference type="AlphaFoldDB" id="A0A2S2CV32"/>
<keyword evidence="2" id="KW-1185">Reference proteome</keyword>
<dbReference type="NCBIfam" id="TIGR03944">
    <property type="entry name" value="dehyd_SbnB_fam"/>
    <property type="match status" value="1"/>
</dbReference>
<dbReference type="GO" id="GO:0019290">
    <property type="term" value="P:siderophore biosynthetic process"/>
    <property type="evidence" value="ECO:0007669"/>
    <property type="project" value="InterPro"/>
</dbReference>
<dbReference type="InterPro" id="IPR023401">
    <property type="entry name" value="ODC_N"/>
</dbReference>
<dbReference type="GO" id="GO:0005737">
    <property type="term" value="C:cytoplasm"/>
    <property type="evidence" value="ECO:0007669"/>
    <property type="project" value="TreeGrafter"/>
</dbReference>
<dbReference type="InterPro" id="IPR023866">
    <property type="entry name" value="SbnB"/>
</dbReference>
<sequence>MMSGPEQRFDVVGADAIADILASSRAEVVSLVREAYLAHHAGRTINPDSYFLRFPDRPSARIIALPARLQDGQDVAGIKWISSFPENHGRGLARASAVVVLNDMATGFPYACLEGSHISAARTAASAVLAAELLHGGKRARTVAIVGAGPIAATHVDYLLETGWDVGGFRLADLVAERAEAFRDRLRARGQQAETAATVEQAVRGADLVLFATTAPRPYLDDPALFTAEQTVLHVSLRDLGVPVILSGQNVVDDVEHCLKAQTSVHLAEQQTGGRGFIAGTIADLLTGRVRPDAGRVRLFSPFGLGVLDLAVARFIHSRAVDEGRGIAIPGFFAAP</sequence>
<reference evidence="2" key="1">
    <citation type="submission" date="2018-05" db="EMBL/GenBank/DDBJ databases">
        <title>Azospirillum thermophila sp. nov., a novel isolated from hot spring.</title>
        <authorList>
            <person name="Zhao Z."/>
        </authorList>
    </citation>
    <scope>NUCLEOTIDE SEQUENCE [LARGE SCALE GENOMIC DNA]</scope>
    <source>
        <strain evidence="2">CFH 70021</strain>
    </source>
</reference>